<gene>
    <name evidence="2" type="ORF">MNBD_GAMMA12-858</name>
</gene>
<organism evidence="2">
    <name type="scientific">hydrothermal vent metagenome</name>
    <dbReference type="NCBI Taxonomy" id="652676"/>
    <lineage>
        <taxon>unclassified sequences</taxon>
        <taxon>metagenomes</taxon>
        <taxon>ecological metagenomes</taxon>
    </lineage>
</organism>
<dbReference type="AlphaFoldDB" id="A0A3B0Y5P9"/>
<accession>A0A3B0Y5P9</accession>
<name>A0A3B0Y5P9_9ZZZZ</name>
<evidence type="ECO:0000256" key="1">
    <source>
        <dbReference type="SAM" id="MobiDB-lite"/>
    </source>
</evidence>
<feature type="region of interest" description="Disordered" evidence="1">
    <location>
        <begin position="1"/>
        <end position="35"/>
    </location>
</feature>
<evidence type="ECO:0000313" key="2">
    <source>
        <dbReference type="EMBL" id="VAW76095.1"/>
    </source>
</evidence>
<sequence>MSVPSKAKAIKLANPAQEKSNPQPVTELHTSGGNK</sequence>
<proteinExistence type="predicted"/>
<reference evidence="2" key="1">
    <citation type="submission" date="2018-06" db="EMBL/GenBank/DDBJ databases">
        <authorList>
            <person name="Zhirakovskaya E."/>
        </authorList>
    </citation>
    <scope>NUCLEOTIDE SEQUENCE</scope>
</reference>
<feature type="compositionally biased region" description="Polar residues" evidence="1">
    <location>
        <begin position="17"/>
        <end position="35"/>
    </location>
</feature>
<protein>
    <submittedName>
        <fullName evidence="2">Uncharacterized protein</fullName>
    </submittedName>
</protein>
<dbReference type="EMBL" id="UOFL01000098">
    <property type="protein sequence ID" value="VAW76095.1"/>
    <property type="molecule type" value="Genomic_DNA"/>
</dbReference>